<dbReference type="Pfam" id="PF11669">
    <property type="entry name" value="WBP-1"/>
    <property type="match status" value="1"/>
</dbReference>
<dbReference type="InterPro" id="IPR051994">
    <property type="entry name" value="WW_domain-binding"/>
</dbReference>
<protein>
    <recommendedName>
        <fullName evidence="5">WW domain binding protein 1</fullName>
    </recommendedName>
</protein>
<keyword evidence="4" id="KW-1185">Reference proteome</keyword>
<dbReference type="PANTHER" id="PTHR16209:SF7">
    <property type="entry name" value="WW DOMAIN BINDING PROTEIN 1 ISOFORM X1"/>
    <property type="match status" value="1"/>
</dbReference>
<evidence type="ECO:0000256" key="2">
    <source>
        <dbReference type="SAM" id="Phobius"/>
    </source>
</evidence>
<name>A0AAV7BQI9_ENGPU</name>
<dbReference type="PANTHER" id="PTHR16209">
    <property type="entry name" value="VESICULAR, OVEREXPRESSED IN CANCER, PROSURVIVAL PROTEIN 1"/>
    <property type="match status" value="1"/>
</dbReference>
<dbReference type="AlphaFoldDB" id="A0AAV7BQI9"/>
<evidence type="ECO:0008006" key="5">
    <source>
        <dbReference type="Google" id="ProtNLM"/>
    </source>
</evidence>
<evidence type="ECO:0000256" key="1">
    <source>
        <dbReference type="SAM" id="MobiDB-lite"/>
    </source>
</evidence>
<organism evidence="3 4">
    <name type="scientific">Engystomops pustulosus</name>
    <name type="common">Tungara frog</name>
    <name type="synonym">Physalaemus pustulosus</name>
    <dbReference type="NCBI Taxonomy" id="76066"/>
    <lineage>
        <taxon>Eukaryota</taxon>
        <taxon>Metazoa</taxon>
        <taxon>Chordata</taxon>
        <taxon>Craniata</taxon>
        <taxon>Vertebrata</taxon>
        <taxon>Euteleostomi</taxon>
        <taxon>Amphibia</taxon>
        <taxon>Batrachia</taxon>
        <taxon>Anura</taxon>
        <taxon>Neobatrachia</taxon>
        <taxon>Hyloidea</taxon>
        <taxon>Leptodactylidae</taxon>
        <taxon>Leiuperinae</taxon>
        <taxon>Engystomops</taxon>
    </lineage>
</organism>
<evidence type="ECO:0000313" key="3">
    <source>
        <dbReference type="EMBL" id="KAG8574664.1"/>
    </source>
</evidence>
<keyword evidence="2" id="KW-0472">Membrane</keyword>
<dbReference type="Proteomes" id="UP000824782">
    <property type="component" value="Unassembled WGS sequence"/>
</dbReference>
<comment type="caution">
    <text evidence="3">The sequence shown here is derived from an EMBL/GenBank/DDBJ whole genome shotgun (WGS) entry which is preliminary data.</text>
</comment>
<feature type="transmembrane region" description="Helical" evidence="2">
    <location>
        <begin position="60"/>
        <end position="78"/>
    </location>
</feature>
<gene>
    <name evidence="3" type="ORF">GDO81_009265</name>
</gene>
<accession>A0AAV7BQI9</accession>
<keyword evidence="2" id="KW-1133">Transmembrane helix</keyword>
<keyword evidence="2" id="KW-0812">Transmembrane</keyword>
<reference evidence="3" key="1">
    <citation type="thesis" date="2020" institute="ProQuest LLC" country="789 East Eisenhower Parkway, Ann Arbor, MI, USA">
        <title>Comparative Genomics and Chromosome Evolution.</title>
        <authorList>
            <person name="Mudd A.B."/>
        </authorList>
    </citation>
    <scope>NUCLEOTIDE SEQUENCE</scope>
    <source>
        <strain evidence="3">237g6f4</strain>
        <tissue evidence="3">Blood</tissue>
    </source>
</reference>
<sequence>MTVYYSLVVFRFAVLSSSHMSIVNVLGREFCFGEDRKPYRCEIGYCCGDTECCTFYYELWWFWLAWTLIILAGCCCAYRHRRFKLRHQQELRQREISLMAYQGVAPSASAALEPWPNCKLPTYDEVTQDPPTPPPPYCEILDETPAEFAHPINSSESNPPCEAADGSAEDHQQQDNVDQGRSSALERRRHVTGDSGIVLCDEKVACLGEREEDTDLCPRVYVSVETEMSSAREVDGQGDN</sequence>
<evidence type="ECO:0000313" key="4">
    <source>
        <dbReference type="Proteomes" id="UP000824782"/>
    </source>
</evidence>
<dbReference type="InterPro" id="IPR021684">
    <property type="entry name" value="WBP1-like"/>
</dbReference>
<feature type="region of interest" description="Disordered" evidence="1">
    <location>
        <begin position="149"/>
        <end position="188"/>
    </location>
</feature>
<dbReference type="EMBL" id="WNYA01000004">
    <property type="protein sequence ID" value="KAG8574664.1"/>
    <property type="molecule type" value="Genomic_DNA"/>
</dbReference>
<proteinExistence type="predicted"/>